<sequence length="152" mass="17640">MKNYFLLITFLFCSSIIAQNSLLLPPENVQMAFKNKYPSKIPIWSIEYSNNQKEEVEFEAQFAETSGIKACAVYDQSGAFKAYKVPIQLNKLPKKVQIYLKKNYTLKFIKEILNVLDDKNASSYSVSLRKNAKLYRLIFDANGDYKDRTRLI</sequence>
<comment type="caution">
    <text evidence="2">The sequence shown here is derived from an EMBL/GenBank/DDBJ whole genome shotgun (WGS) entry which is preliminary data.</text>
</comment>
<evidence type="ECO:0000313" key="3">
    <source>
        <dbReference type="Proteomes" id="UP000028715"/>
    </source>
</evidence>
<protein>
    <submittedName>
        <fullName evidence="2">Uncharacterized protein</fullName>
    </submittedName>
</protein>
<reference evidence="2 3" key="1">
    <citation type="submission" date="2014-07" db="EMBL/GenBank/DDBJ databases">
        <title>Genome of Flavobacterium reichenbachii LMG 25512.</title>
        <authorList>
            <person name="Stropko S.J."/>
            <person name="Pipes S.E."/>
            <person name="Newman J.D."/>
        </authorList>
    </citation>
    <scope>NUCLEOTIDE SEQUENCE [LARGE SCALE GENOMIC DNA]</scope>
    <source>
        <strain evidence="2 3">LMG 25512</strain>
    </source>
</reference>
<evidence type="ECO:0000256" key="1">
    <source>
        <dbReference type="SAM" id="SignalP"/>
    </source>
</evidence>
<dbReference type="Gene3D" id="3.10.450.360">
    <property type="match status" value="1"/>
</dbReference>
<dbReference type="AlphaFoldDB" id="A0A085ZG01"/>
<feature type="signal peptide" evidence="1">
    <location>
        <begin position="1"/>
        <end position="18"/>
    </location>
</feature>
<dbReference type="RefSeq" id="WP_035688878.1">
    <property type="nucleotide sequence ID" value="NZ_JPRL01000002.1"/>
</dbReference>
<feature type="chain" id="PRO_5001801113" evidence="1">
    <location>
        <begin position="19"/>
        <end position="152"/>
    </location>
</feature>
<proteinExistence type="predicted"/>
<dbReference type="OrthoDB" id="1356499at2"/>
<dbReference type="SUPFAM" id="SSF160574">
    <property type="entry name" value="BT0923-like"/>
    <property type="match status" value="1"/>
</dbReference>
<dbReference type="EMBL" id="JPRL01000002">
    <property type="protein sequence ID" value="KFF03365.1"/>
    <property type="molecule type" value="Genomic_DNA"/>
</dbReference>
<name>A0A085ZG01_9FLAO</name>
<dbReference type="eggNOG" id="ENOG50334MD">
    <property type="taxonomic scope" value="Bacteria"/>
</dbReference>
<keyword evidence="1" id="KW-0732">Signal</keyword>
<gene>
    <name evidence="2" type="ORF">IW19_20980</name>
</gene>
<keyword evidence="3" id="KW-1185">Reference proteome</keyword>
<organism evidence="2 3">
    <name type="scientific">Flavobacterium reichenbachii</name>
    <dbReference type="NCBI Taxonomy" id="362418"/>
    <lineage>
        <taxon>Bacteria</taxon>
        <taxon>Pseudomonadati</taxon>
        <taxon>Bacteroidota</taxon>
        <taxon>Flavobacteriia</taxon>
        <taxon>Flavobacteriales</taxon>
        <taxon>Flavobacteriaceae</taxon>
        <taxon>Flavobacterium</taxon>
    </lineage>
</organism>
<dbReference type="Proteomes" id="UP000028715">
    <property type="component" value="Unassembled WGS sequence"/>
</dbReference>
<accession>A0A085ZG01</accession>
<evidence type="ECO:0000313" key="2">
    <source>
        <dbReference type="EMBL" id="KFF03365.1"/>
    </source>
</evidence>